<organism evidence="1 2">
    <name type="scientific">Cellulomonas pakistanensis</name>
    <dbReference type="NCBI Taxonomy" id="992287"/>
    <lineage>
        <taxon>Bacteria</taxon>
        <taxon>Bacillati</taxon>
        <taxon>Actinomycetota</taxon>
        <taxon>Actinomycetes</taxon>
        <taxon>Micrococcales</taxon>
        <taxon>Cellulomonadaceae</taxon>
        <taxon>Cellulomonas</taxon>
    </lineage>
</organism>
<sequence length="209" mass="21888">MPVAPRHARGPTGILLRVTLDPPRTATRLPPTPLVRPGDVGRAAWHLLLRDGHLVRLRDDVAVPARVRVTPALRAAALAPLVPSRCAVARAAAVWVHLGGPPPERVDVVAPSGRRVPDPAPGRAAAATALPDADVVLLGGVRVTTPRRTAVDLLSLDPPERALPLVARLRAAGLDLARVRADVATAAGRRGVRAAAALLPRLPRDAPPR</sequence>
<evidence type="ECO:0000313" key="1">
    <source>
        <dbReference type="EMBL" id="GIG38203.1"/>
    </source>
</evidence>
<evidence type="ECO:0000313" key="2">
    <source>
        <dbReference type="Proteomes" id="UP000642125"/>
    </source>
</evidence>
<comment type="caution">
    <text evidence="1">The sequence shown here is derived from an EMBL/GenBank/DDBJ whole genome shotgun (WGS) entry which is preliminary data.</text>
</comment>
<gene>
    <name evidence="1" type="ORF">Cpa01nite_35840</name>
</gene>
<dbReference type="AlphaFoldDB" id="A0A919PDI6"/>
<dbReference type="EMBL" id="BONO01000041">
    <property type="protein sequence ID" value="GIG38203.1"/>
    <property type="molecule type" value="Genomic_DNA"/>
</dbReference>
<protein>
    <recommendedName>
        <fullName evidence="3">AbiEi antitoxin C-terminal domain-containing protein</fullName>
    </recommendedName>
</protein>
<accession>A0A919PDI6</accession>
<keyword evidence="2" id="KW-1185">Reference proteome</keyword>
<name>A0A919PDI6_9CELL</name>
<reference evidence="1" key="1">
    <citation type="submission" date="2021-01" db="EMBL/GenBank/DDBJ databases">
        <title>Whole genome shotgun sequence of Cellulomonas pakistanensis NBRC 110800.</title>
        <authorList>
            <person name="Komaki H."/>
            <person name="Tamura T."/>
        </authorList>
    </citation>
    <scope>NUCLEOTIDE SEQUENCE</scope>
    <source>
        <strain evidence="1">NBRC 110800</strain>
    </source>
</reference>
<evidence type="ECO:0008006" key="3">
    <source>
        <dbReference type="Google" id="ProtNLM"/>
    </source>
</evidence>
<proteinExistence type="predicted"/>
<dbReference type="Proteomes" id="UP000642125">
    <property type="component" value="Unassembled WGS sequence"/>
</dbReference>